<evidence type="ECO:0000313" key="3">
    <source>
        <dbReference type="Proteomes" id="UP000677918"/>
    </source>
</evidence>
<protein>
    <submittedName>
        <fullName evidence="2">Uncharacterized protein</fullName>
    </submittedName>
</protein>
<dbReference type="Proteomes" id="UP000677918">
    <property type="component" value="Unassembled WGS sequence"/>
</dbReference>
<dbReference type="RefSeq" id="WP_213409963.1">
    <property type="nucleotide sequence ID" value="NZ_BOVK01000003.1"/>
</dbReference>
<dbReference type="EMBL" id="BOVK01000003">
    <property type="protein sequence ID" value="GIQ67361.1"/>
    <property type="molecule type" value="Genomic_DNA"/>
</dbReference>
<organism evidence="2 3">
    <name type="scientific">Xylanibacillus composti</name>
    <dbReference type="NCBI Taxonomy" id="1572762"/>
    <lineage>
        <taxon>Bacteria</taxon>
        <taxon>Bacillati</taxon>
        <taxon>Bacillota</taxon>
        <taxon>Bacilli</taxon>
        <taxon>Bacillales</taxon>
        <taxon>Paenibacillaceae</taxon>
        <taxon>Xylanibacillus</taxon>
    </lineage>
</organism>
<accession>A0A8J4H0W6</accession>
<keyword evidence="1" id="KW-1133">Transmembrane helix</keyword>
<feature type="transmembrane region" description="Helical" evidence="1">
    <location>
        <begin position="6"/>
        <end position="27"/>
    </location>
</feature>
<proteinExistence type="predicted"/>
<reference evidence="2" key="1">
    <citation type="submission" date="2021-04" db="EMBL/GenBank/DDBJ databases">
        <title>Draft genome sequence of Xylanibacillus composti strain K13.</title>
        <authorList>
            <person name="Uke A."/>
            <person name="Chhe C."/>
            <person name="Baramee S."/>
            <person name="Kosugi A."/>
        </authorList>
    </citation>
    <scope>NUCLEOTIDE SEQUENCE</scope>
    <source>
        <strain evidence="2">K13</strain>
    </source>
</reference>
<comment type="caution">
    <text evidence="2">The sequence shown here is derived from an EMBL/GenBank/DDBJ whole genome shotgun (WGS) entry which is preliminary data.</text>
</comment>
<feature type="transmembrane region" description="Helical" evidence="1">
    <location>
        <begin position="54"/>
        <end position="76"/>
    </location>
</feature>
<dbReference type="AlphaFoldDB" id="A0A8J4H0W6"/>
<keyword evidence="1" id="KW-0472">Membrane</keyword>
<name>A0A8J4H0W6_9BACL</name>
<gene>
    <name evidence="2" type="ORF">XYCOK13_01850</name>
</gene>
<evidence type="ECO:0000313" key="2">
    <source>
        <dbReference type="EMBL" id="GIQ67361.1"/>
    </source>
</evidence>
<keyword evidence="1" id="KW-0812">Transmembrane</keyword>
<evidence type="ECO:0000256" key="1">
    <source>
        <dbReference type="SAM" id="Phobius"/>
    </source>
</evidence>
<sequence>MFETLSMSMWIVAGIIGLAWVISVVMIQKQKRRELDKGTEPEQVKHMVRNNPIFWAYIATPILVAIGSAILILLLLR</sequence>
<keyword evidence="3" id="KW-1185">Reference proteome</keyword>